<comment type="caution">
    <text evidence="3">The sequence shown here is derived from an EMBL/GenBank/DDBJ whole genome shotgun (WGS) entry which is preliminary data.</text>
</comment>
<protein>
    <recommendedName>
        <fullName evidence="2">BTB domain-containing protein</fullName>
    </recommendedName>
</protein>
<feature type="domain" description="BTB" evidence="2">
    <location>
        <begin position="27"/>
        <end position="100"/>
    </location>
</feature>
<feature type="region of interest" description="Disordered" evidence="1">
    <location>
        <begin position="253"/>
        <end position="280"/>
    </location>
</feature>
<proteinExistence type="predicted"/>
<dbReference type="AlphaFoldDB" id="A0A9P6BYE6"/>
<evidence type="ECO:0000259" key="2">
    <source>
        <dbReference type="PROSITE" id="PS50097"/>
    </source>
</evidence>
<evidence type="ECO:0000313" key="4">
    <source>
        <dbReference type="Proteomes" id="UP000807342"/>
    </source>
</evidence>
<dbReference type="InterPro" id="IPR000210">
    <property type="entry name" value="BTB/POZ_dom"/>
</dbReference>
<evidence type="ECO:0000256" key="1">
    <source>
        <dbReference type="SAM" id="MobiDB-lite"/>
    </source>
</evidence>
<sequence>MMPPKPSIIHNPLKGLSYDSRYNLPNGDLYFRVEQTIFCVHSYFFTRESPYYRERMAGGDCARVHDGRSNVTAIPVHDTSVEDFHHFLWVFYNPEFAYSAPASVWQTILTLSSQSHWDFPKVHALALSHLENINLPLVDRITLYRDCSVSIEHLIPLYTELCLREEPIVLEEAVRLGWELSNLVYRVRERLLRGGGMGGAILDLSSAVEGVAQDQVQDLVKSMLDATQEQSSIMGLREPKSLARQDHTYDQVRSIFDPSPQPKSTIRTRQQQRQRHSKPTQVTIADLITKPGESSKSTTQAFNQAQKLVQTAIGSIKKKGKSVVNA</sequence>
<dbReference type="Proteomes" id="UP000807342">
    <property type="component" value="Unassembled WGS sequence"/>
</dbReference>
<accession>A0A9P6BYE6</accession>
<dbReference type="Gene3D" id="3.30.710.10">
    <property type="entry name" value="Potassium Channel Kv1.1, Chain A"/>
    <property type="match status" value="1"/>
</dbReference>
<name>A0A9P6BYE6_9AGAR</name>
<gene>
    <name evidence="3" type="ORF">P691DRAFT_710960</name>
</gene>
<dbReference type="OrthoDB" id="9997739at2759"/>
<organism evidence="3 4">
    <name type="scientific">Macrolepiota fuliginosa MF-IS2</name>
    <dbReference type="NCBI Taxonomy" id="1400762"/>
    <lineage>
        <taxon>Eukaryota</taxon>
        <taxon>Fungi</taxon>
        <taxon>Dikarya</taxon>
        <taxon>Basidiomycota</taxon>
        <taxon>Agaricomycotina</taxon>
        <taxon>Agaricomycetes</taxon>
        <taxon>Agaricomycetidae</taxon>
        <taxon>Agaricales</taxon>
        <taxon>Agaricineae</taxon>
        <taxon>Agaricaceae</taxon>
        <taxon>Macrolepiota</taxon>
    </lineage>
</organism>
<dbReference type="InterPro" id="IPR011333">
    <property type="entry name" value="SKP1/BTB/POZ_sf"/>
</dbReference>
<evidence type="ECO:0000313" key="3">
    <source>
        <dbReference type="EMBL" id="KAF9445071.1"/>
    </source>
</evidence>
<reference evidence="3" key="1">
    <citation type="submission" date="2020-11" db="EMBL/GenBank/DDBJ databases">
        <authorList>
            <consortium name="DOE Joint Genome Institute"/>
            <person name="Ahrendt S."/>
            <person name="Riley R."/>
            <person name="Andreopoulos W."/>
            <person name="Labutti K."/>
            <person name="Pangilinan J."/>
            <person name="Ruiz-Duenas F.J."/>
            <person name="Barrasa J.M."/>
            <person name="Sanchez-Garcia M."/>
            <person name="Camarero S."/>
            <person name="Miyauchi S."/>
            <person name="Serrano A."/>
            <person name="Linde D."/>
            <person name="Babiker R."/>
            <person name="Drula E."/>
            <person name="Ayuso-Fernandez I."/>
            <person name="Pacheco R."/>
            <person name="Padilla G."/>
            <person name="Ferreira P."/>
            <person name="Barriuso J."/>
            <person name="Kellner H."/>
            <person name="Castanera R."/>
            <person name="Alfaro M."/>
            <person name="Ramirez L."/>
            <person name="Pisabarro A.G."/>
            <person name="Kuo A."/>
            <person name="Tritt A."/>
            <person name="Lipzen A."/>
            <person name="He G."/>
            <person name="Yan M."/>
            <person name="Ng V."/>
            <person name="Cullen D."/>
            <person name="Martin F."/>
            <person name="Rosso M.-N."/>
            <person name="Henrissat B."/>
            <person name="Hibbett D."/>
            <person name="Martinez A.T."/>
            <person name="Grigoriev I.V."/>
        </authorList>
    </citation>
    <scope>NUCLEOTIDE SEQUENCE</scope>
    <source>
        <strain evidence="3">MF-IS2</strain>
    </source>
</reference>
<keyword evidence="4" id="KW-1185">Reference proteome</keyword>
<dbReference type="PROSITE" id="PS50097">
    <property type="entry name" value="BTB"/>
    <property type="match status" value="1"/>
</dbReference>
<dbReference type="EMBL" id="MU151327">
    <property type="protein sequence ID" value="KAF9445071.1"/>
    <property type="molecule type" value="Genomic_DNA"/>
</dbReference>